<reference evidence="2" key="1">
    <citation type="submission" date="2015-07" db="EMBL/GenBank/DDBJ databases">
        <authorList>
            <person name="Teixeira M.M."/>
            <person name="Souza R.C."/>
            <person name="Almeida L.G."/>
            <person name="Vicente V.A."/>
            <person name="de Hoog S."/>
            <person name="Bocca A.L."/>
            <person name="de Almeida S.R."/>
            <person name="Vasconcelos A.T."/>
            <person name="Felipe M.S."/>
        </authorList>
    </citation>
    <scope>NUCLEOTIDE SEQUENCE [LARGE SCALE GENOMIC DNA]</scope>
    <source>
        <strain evidence="2">KSF</strain>
    </source>
</reference>
<evidence type="ECO:0000313" key="1">
    <source>
        <dbReference type="EMBL" id="OCT54643.1"/>
    </source>
</evidence>
<dbReference type="EMBL" id="LGRB01000003">
    <property type="protein sequence ID" value="OCT54643.1"/>
    <property type="molecule type" value="Genomic_DNA"/>
</dbReference>
<keyword evidence="2" id="KW-1185">Reference proteome</keyword>
<dbReference type="AlphaFoldDB" id="A0A1C1D1A0"/>
<evidence type="ECO:0000313" key="2">
    <source>
        <dbReference type="Proteomes" id="UP000094526"/>
    </source>
</evidence>
<proteinExistence type="predicted"/>
<organism evidence="1 2">
    <name type="scientific">Cladophialophora carrionii</name>
    <dbReference type="NCBI Taxonomy" id="86049"/>
    <lineage>
        <taxon>Eukaryota</taxon>
        <taxon>Fungi</taxon>
        <taxon>Dikarya</taxon>
        <taxon>Ascomycota</taxon>
        <taxon>Pezizomycotina</taxon>
        <taxon>Eurotiomycetes</taxon>
        <taxon>Chaetothyriomycetidae</taxon>
        <taxon>Chaetothyriales</taxon>
        <taxon>Herpotrichiellaceae</taxon>
        <taxon>Cladophialophora</taxon>
    </lineage>
</organism>
<protein>
    <submittedName>
        <fullName evidence="1">Uncharacterized protein</fullName>
    </submittedName>
</protein>
<accession>A0A1C1D1A0</accession>
<dbReference type="OrthoDB" id="4156205at2759"/>
<comment type="caution">
    <text evidence="1">The sequence shown here is derived from an EMBL/GenBank/DDBJ whole genome shotgun (WGS) entry which is preliminary data.</text>
</comment>
<name>A0A1C1D1A0_9EURO</name>
<sequence length="250" mass="29007">MSLGRSPPDLWRDVWDPDKCNLQRERCKVTLTEQRLLICVSREDQSKPTRSSTAPTRRFPSLTLSSFFRQQHSDLSSNPSSPAGNESQRFGMSYKVIGKMPLEGKDKMPFDFSEGLLLPKSPRSHQIHLEVLRAVHDYLQQKPKRRNWKVMGVLPSAGGRSVHASADQAAKMSEDVSCSKHQWLDESPPPLHFVLIKRKYRCNCEESYHPRHKLRIRYRPGYTPPSPEERKRLYHKWRRLTASGNGGRRY</sequence>
<gene>
    <name evidence="1" type="ORF">CLCR_03102</name>
</gene>
<dbReference type="VEuPathDB" id="FungiDB:CLCR_03102"/>
<dbReference type="Proteomes" id="UP000094526">
    <property type="component" value="Unassembled WGS sequence"/>
</dbReference>